<dbReference type="EMBL" id="BAAAQG010000022">
    <property type="protein sequence ID" value="GAA1720320.1"/>
    <property type="molecule type" value="Genomic_DNA"/>
</dbReference>
<evidence type="ECO:0000259" key="7">
    <source>
        <dbReference type="Pfam" id="PF13396"/>
    </source>
</evidence>
<evidence type="ECO:0000313" key="8">
    <source>
        <dbReference type="EMBL" id="GAA1720320.1"/>
    </source>
</evidence>
<evidence type="ECO:0000256" key="1">
    <source>
        <dbReference type="ARBA" id="ARBA00004651"/>
    </source>
</evidence>
<evidence type="ECO:0000256" key="2">
    <source>
        <dbReference type="ARBA" id="ARBA00022475"/>
    </source>
</evidence>
<accession>A0ABN2J8U7</accession>
<evidence type="ECO:0000313" key="9">
    <source>
        <dbReference type="Proteomes" id="UP001500383"/>
    </source>
</evidence>
<comment type="caution">
    <text evidence="8">The sequence shown here is derived from an EMBL/GenBank/DDBJ whole genome shotgun (WGS) entry which is preliminary data.</text>
</comment>
<keyword evidence="9" id="KW-1185">Reference proteome</keyword>
<evidence type="ECO:0000256" key="5">
    <source>
        <dbReference type="ARBA" id="ARBA00023136"/>
    </source>
</evidence>
<dbReference type="RefSeq" id="WP_182659403.1">
    <property type="nucleotide sequence ID" value="NZ_BAAAQG010000022.1"/>
</dbReference>
<feature type="transmembrane region" description="Helical" evidence="6">
    <location>
        <begin position="56"/>
        <end position="76"/>
    </location>
</feature>
<dbReference type="InterPro" id="IPR027379">
    <property type="entry name" value="CLS_N"/>
</dbReference>
<gene>
    <name evidence="8" type="ORF">GCM10009831_33070</name>
</gene>
<dbReference type="Pfam" id="PF13396">
    <property type="entry name" value="PLDc_N"/>
    <property type="match status" value="1"/>
</dbReference>
<evidence type="ECO:0000256" key="3">
    <source>
        <dbReference type="ARBA" id="ARBA00022692"/>
    </source>
</evidence>
<sequence length="95" mass="10445">MPVLPLATTTLPQDASQITIPAAYDIAWSAAMVSVIVLDVLALIHLARHRRTTYDWAWALVILALPLLGVLLYALLGPRRRSSDNTVRDTVTSPR</sequence>
<evidence type="ECO:0000256" key="6">
    <source>
        <dbReference type="SAM" id="Phobius"/>
    </source>
</evidence>
<organism evidence="8 9">
    <name type="scientific">Dietzia cercidiphylli</name>
    <dbReference type="NCBI Taxonomy" id="498199"/>
    <lineage>
        <taxon>Bacteria</taxon>
        <taxon>Bacillati</taxon>
        <taxon>Actinomycetota</taxon>
        <taxon>Actinomycetes</taxon>
        <taxon>Mycobacteriales</taxon>
        <taxon>Dietziaceae</taxon>
        <taxon>Dietzia</taxon>
    </lineage>
</organism>
<keyword evidence="5 6" id="KW-0472">Membrane</keyword>
<reference evidence="8 9" key="1">
    <citation type="journal article" date="2019" name="Int. J. Syst. Evol. Microbiol.">
        <title>The Global Catalogue of Microorganisms (GCM) 10K type strain sequencing project: providing services to taxonomists for standard genome sequencing and annotation.</title>
        <authorList>
            <consortium name="The Broad Institute Genomics Platform"/>
            <consortium name="The Broad Institute Genome Sequencing Center for Infectious Disease"/>
            <person name="Wu L."/>
            <person name="Ma J."/>
        </authorList>
    </citation>
    <scope>NUCLEOTIDE SEQUENCE [LARGE SCALE GENOMIC DNA]</scope>
    <source>
        <strain evidence="8 9">JCM 16002</strain>
    </source>
</reference>
<proteinExistence type="predicted"/>
<keyword evidence="2" id="KW-1003">Cell membrane</keyword>
<dbReference type="Proteomes" id="UP001500383">
    <property type="component" value="Unassembled WGS sequence"/>
</dbReference>
<name>A0ABN2J8U7_9ACTN</name>
<keyword evidence="4 6" id="KW-1133">Transmembrane helix</keyword>
<keyword evidence="3 6" id="KW-0812">Transmembrane</keyword>
<comment type="subcellular location">
    <subcellularLocation>
        <location evidence="1">Cell membrane</location>
        <topology evidence="1">Multi-pass membrane protein</topology>
    </subcellularLocation>
</comment>
<evidence type="ECO:0000256" key="4">
    <source>
        <dbReference type="ARBA" id="ARBA00022989"/>
    </source>
</evidence>
<protein>
    <recommendedName>
        <fullName evidence="7">Cardiolipin synthase N-terminal domain-containing protein</fullName>
    </recommendedName>
</protein>
<feature type="domain" description="Cardiolipin synthase N-terminal" evidence="7">
    <location>
        <begin position="37"/>
        <end position="78"/>
    </location>
</feature>
<feature type="transmembrane region" description="Helical" evidence="6">
    <location>
        <begin position="26"/>
        <end position="44"/>
    </location>
</feature>